<evidence type="ECO:0000256" key="6">
    <source>
        <dbReference type="ARBA" id="ARBA00023098"/>
    </source>
</evidence>
<dbReference type="InterPro" id="IPR036291">
    <property type="entry name" value="NAD(P)-bd_dom_sf"/>
</dbReference>
<evidence type="ECO:0000256" key="3">
    <source>
        <dbReference type="ARBA" id="ARBA00022832"/>
    </source>
</evidence>
<evidence type="ECO:0000256" key="7">
    <source>
        <dbReference type="ARBA" id="ARBA00049556"/>
    </source>
</evidence>
<dbReference type="InterPro" id="IPR008927">
    <property type="entry name" value="6-PGluconate_DH-like_C_sf"/>
</dbReference>
<name>A0A4R0K679_9ACTN</name>
<comment type="pathway">
    <text evidence="1">Lipid metabolism; fatty acid beta-oxidation.</text>
</comment>
<dbReference type="NCBIfam" id="NF006143">
    <property type="entry name" value="PRK08293.1"/>
    <property type="match status" value="1"/>
</dbReference>
<evidence type="ECO:0000313" key="12">
    <source>
        <dbReference type="Proteomes" id="UP000293342"/>
    </source>
</evidence>
<dbReference type="InterPro" id="IPR013328">
    <property type="entry name" value="6PGD_dom2"/>
</dbReference>
<evidence type="ECO:0000256" key="5">
    <source>
        <dbReference type="ARBA" id="ARBA00023027"/>
    </source>
</evidence>
<comment type="pathway">
    <text evidence="2">Lipid metabolism; butanoate metabolism.</text>
</comment>
<evidence type="ECO:0000256" key="1">
    <source>
        <dbReference type="ARBA" id="ARBA00005005"/>
    </source>
</evidence>
<dbReference type="Pfam" id="PF02737">
    <property type="entry name" value="3HCDH_N"/>
    <property type="match status" value="1"/>
</dbReference>
<dbReference type="PANTHER" id="PTHR43561:SF3">
    <property type="entry name" value="HYDROXYACYL-COENZYME A DEHYDROGENASE, MITOCHONDRIAL"/>
    <property type="match status" value="1"/>
</dbReference>
<comment type="caution">
    <text evidence="11">The sequence shown here is derived from an EMBL/GenBank/DDBJ whole genome shotgun (WGS) entry which is preliminary data.</text>
</comment>
<comment type="catalytic activity">
    <reaction evidence="7">
        <text>a (3S)-3-hydroxyacyl-CoA + NAD(+) = a 3-oxoacyl-CoA + NADH + H(+)</text>
        <dbReference type="Rhea" id="RHEA:22432"/>
        <dbReference type="ChEBI" id="CHEBI:15378"/>
        <dbReference type="ChEBI" id="CHEBI:57318"/>
        <dbReference type="ChEBI" id="CHEBI:57540"/>
        <dbReference type="ChEBI" id="CHEBI:57945"/>
        <dbReference type="ChEBI" id="CHEBI:90726"/>
        <dbReference type="EC" id="1.1.1.35"/>
    </reaction>
</comment>
<dbReference type="Proteomes" id="UP000293342">
    <property type="component" value="Unassembled WGS sequence"/>
</dbReference>
<evidence type="ECO:0000256" key="2">
    <source>
        <dbReference type="ARBA" id="ARBA00005086"/>
    </source>
</evidence>
<dbReference type="SUPFAM" id="SSF51735">
    <property type="entry name" value="NAD(P)-binding Rossmann-fold domains"/>
    <property type="match status" value="1"/>
</dbReference>
<keyword evidence="3" id="KW-0276">Fatty acid metabolism</keyword>
<feature type="domain" description="3-hydroxyacyl-CoA dehydrogenase C-terminal" evidence="9">
    <location>
        <begin position="190"/>
        <end position="284"/>
    </location>
</feature>
<dbReference type="AlphaFoldDB" id="A0A4R0K679"/>
<gene>
    <name evidence="11" type="ORF">E0H75_07290</name>
</gene>
<reference evidence="11 12" key="1">
    <citation type="submission" date="2019-02" db="EMBL/GenBank/DDBJ databases">
        <title>Kribbella capetownensis sp. nov. and Kribbella speibonae sp. nov., isolated from soil.</title>
        <authorList>
            <person name="Curtis S.M."/>
            <person name="Norton I."/>
            <person name="Everest G.J."/>
            <person name="Meyers P.R."/>
        </authorList>
    </citation>
    <scope>NUCLEOTIDE SEQUENCE [LARGE SCALE GENOMIC DNA]</scope>
    <source>
        <strain evidence="11 12">YM53</strain>
    </source>
</reference>
<keyword evidence="5" id="KW-0520">NAD</keyword>
<dbReference type="InterPro" id="IPR052242">
    <property type="entry name" value="Mito_3-hydroxyacyl-CoA_DH"/>
</dbReference>
<dbReference type="OrthoDB" id="9771883at2"/>
<keyword evidence="4 11" id="KW-0560">Oxidoreductase</keyword>
<dbReference type="PANTHER" id="PTHR43561">
    <property type="match status" value="1"/>
</dbReference>
<proteinExistence type="predicted"/>
<dbReference type="Gene3D" id="3.40.50.720">
    <property type="entry name" value="NAD(P)-binding Rossmann-like Domain"/>
    <property type="match status" value="1"/>
</dbReference>
<protein>
    <submittedName>
        <fullName evidence="11">3-hydroxyacyl-CoA dehydrogenase</fullName>
        <ecNumber evidence="11">1.1.1.35</ecNumber>
    </submittedName>
</protein>
<keyword evidence="12" id="KW-1185">Reference proteome</keyword>
<dbReference type="PIRSF" id="PIRSF000105">
    <property type="entry name" value="HCDH"/>
    <property type="match status" value="1"/>
</dbReference>
<feature type="site" description="Important for catalytic activity" evidence="8">
    <location>
        <position position="143"/>
    </location>
</feature>
<feature type="domain" description="3-hydroxyacyl-CoA dehydrogenase NAD binding" evidence="10">
    <location>
        <begin position="7"/>
        <end position="185"/>
    </location>
</feature>
<accession>A0A4R0K679</accession>
<evidence type="ECO:0000259" key="10">
    <source>
        <dbReference type="Pfam" id="PF02737"/>
    </source>
</evidence>
<dbReference type="Pfam" id="PF00725">
    <property type="entry name" value="3HCDH"/>
    <property type="match status" value="1"/>
</dbReference>
<dbReference type="GO" id="GO:0070403">
    <property type="term" value="F:NAD+ binding"/>
    <property type="evidence" value="ECO:0007669"/>
    <property type="project" value="InterPro"/>
</dbReference>
<dbReference type="InterPro" id="IPR006108">
    <property type="entry name" value="3HC_DH_C"/>
</dbReference>
<dbReference type="RefSeq" id="WP_131512406.1">
    <property type="nucleotide sequence ID" value="NZ_SJKD01000001.1"/>
</dbReference>
<dbReference type="EMBL" id="SJKD01000001">
    <property type="protein sequence ID" value="TCC53486.1"/>
    <property type="molecule type" value="Genomic_DNA"/>
</dbReference>
<keyword evidence="6" id="KW-0443">Lipid metabolism</keyword>
<evidence type="ECO:0000259" key="9">
    <source>
        <dbReference type="Pfam" id="PF00725"/>
    </source>
</evidence>
<evidence type="ECO:0000256" key="8">
    <source>
        <dbReference type="PIRSR" id="PIRSR000105-1"/>
    </source>
</evidence>
<dbReference type="InterPro" id="IPR006176">
    <property type="entry name" value="3-OHacyl-CoA_DH_NAD-bd"/>
</dbReference>
<dbReference type="InterPro" id="IPR022694">
    <property type="entry name" value="3-OHacyl-CoA_DH"/>
</dbReference>
<evidence type="ECO:0000256" key="4">
    <source>
        <dbReference type="ARBA" id="ARBA00023002"/>
    </source>
</evidence>
<organism evidence="11 12">
    <name type="scientific">Kribbella capetownensis</name>
    <dbReference type="NCBI Taxonomy" id="1572659"/>
    <lineage>
        <taxon>Bacteria</taxon>
        <taxon>Bacillati</taxon>
        <taxon>Actinomycetota</taxon>
        <taxon>Actinomycetes</taxon>
        <taxon>Propionibacteriales</taxon>
        <taxon>Kribbellaceae</taxon>
        <taxon>Kribbella</taxon>
    </lineage>
</organism>
<dbReference type="SUPFAM" id="SSF48179">
    <property type="entry name" value="6-phosphogluconate dehydrogenase C-terminal domain-like"/>
    <property type="match status" value="1"/>
</dbReference>
<dbReference type="GO" id="GO:0003857">
    <property type="term" value="F:(3S)-3-hydroxyacyl-CoA dehydrogenase (NAD+) activity"/>
    <property type="evidence" value="ECO:0007669"/>
    <property type="project" value="UniProtKB-EC"/>
</dbReference>
<dbReference type="GO" id="GO:0006635">
    <property type="term" value="P:fatty acid beta-oxidation"/>
    <property type="evidence" value="ECO:0007669"/>
    <property type="project" value="TreeGrafter"/>
</dbReference>
<evidence type="ECO:0000313" key="11">
    <source>
        <dbReference type="EMBL" id="TCC53486.1"/>
    </source>
</evidence>
<dbReference type="EC" id="1.1.1.35" evidence="11"/>
<dbReference type="Gene3D" id="1.10.1040.10">
    <property type="entry name" value="N-(1-d-carboxylethyl)-l-norvaline Dehydrogenase, domain 2"/>
    <property type="match status" value="1"/>
</dbReference>
<sequence length="294" mass="32106">MTDINAVAVLGTGVLGSQIAYQIAYAGLPVTAYDISDEILESAKTRFEGLAARYEKEVDGAAGGPAQAALKLMRYSSDLRDAVQNTDLVIESVPELLDLKRDVYTKLAKVAPDSTIFASNTSTLLPSDLADATGRPDRFLSLHFANEIWVHNTAEIMGHPGTDPAVYQTIVTFARRIGMVPIELKKEQSGYVINTLSIPWFTAALKLYVDGVADPQMIDNVWRIDKSATEGPFQNLDRVGLKTVYDIYARSGNEQMQAIAKVVKEEYLDKGRLGEASGEGFYKYAETPTASAKK</sequence>